<dbReference type="NCBIfam" id="TIGR00074">
    <property type="entry name" value="hypC_hupF"/>
    <property type="match status" value="1"/>
</dbReference>
<accession>A0A550JGQ7</accession>
<dbReference type="PANTHER" id="PTHR35177:SF2">
    <property type="entry name" value="HYDROGENASE MATURATION FACTOR HYBG"/>
    <property type="match status" value="1"/>
</dbReference>
<dbReference type="PANTHER" id="PTHR35177">
    <property type="entry name" value="HYDROGENASE MATURATION FACTOR HYBG"/>
    <property type="match status" value="1"/>
</dbReference>
<dbReference type="GO" id="GO:0005506">
    <property type="term" value="F:iron ion binding"/>
    <property type="evidence" value="ECO:0007669"/>
    <property type="project" value="TreeGrafter"/>
</dbReference>
<protein>
    <submittedName>
        <fullName evidence="2">HypC/HybG/HupF family hydrogenase formation chaperone</fullName>
    </submittedName>
</protein>
<dbReference type="GO" id="GO:0051604">
    <property type="term" value="P:protein maturation"/>
    <property type="evidence" value="ECO:0007669"/>
    <property type="project" value="TreeGrafter"/>
</dbReference>
<dbReference type="Proteomes" id="UP000317155">
    <property type="component" value="Unassembled WGS sequence"/>
</dbReference>
<dbReference type="AlphaFoldDB" id="A0A550JGQ7"/>
<dbReference type="PROSITE" id="PS01097">
    <property type="entry name" value="HUPF_HYPC"/>
    <property type="match status" value="1"/>
</dbReference>
<dbReference type="FunFam" id="2.30.30.140:FF:000022">
    <property type="entry name" value="Hydrogenase assembly chaperone HybG"/>
    <property type="match status" value="1"/>
</dbReference>
<organism evidence="2 3">
    <name type="scientific">Trichloromonas acetexigens</name>
    <dbReference type="NCBI Taxonomy" id="38815"/>
    <lineage>
        <taxon>Bacteria</taxon>
        <taxon>Pseudomonadati</taxon>
        <taxon>Thermodesulfobacteriota</taxon>
        <taxon>Desulfuromonadia</taxon>
        <taxon>Desulfuromonadales</taxon>
        <taxon>Trichloromonadaceae</taxon>
        <taxon>Trichloromonas</taxon>
    </lineage>
</organism>
<dbReference type="GO" id="GO:1902670">
    <property type="term" value="F:carbon dioxide binding"/>
    <property type="evidence" value="ECO:0007669"/>
    <property type="project" value="TreeGrafter"/>
</dbReference>
<comment type="similarity">
    <text evidence="1">Belongs to the HupF/HypC family.</text>
</comment>
<dbReference type="InterPro" id="IPR001109">
    <property type="entry name" value="Hydrogenase_HupF/HypC"/>
</dbReference>
<dbReference type="SUPFAM" id="SSF159127">
    <property type="entry name" value="HupF/HypC-like"/>
    <property type="match status" value="1"/>
</dbReference>
<gene>
    <name evidence="2" type="ORF">FL622_07410</name>
</gene>
<dbReference type="Pfam" id="PF01455">
    <property type="entry name" value="HupF_HypC"/>
    <property type="match status" value="1"/>
</dbReference>
<dbReference type="RefSeq" id="WP_092057447.1">
    <property type="nucleotide sequence ID" value="NZ_FOJJ01000034.1"/>
</dbReference>
<dbReference type="EMBL" id="VJVV01000004">
    <property type="protein sequence ID" value="TRO82395.1"/>
    <property type="molecule type" value="Genomic_DNA"/>
</dbReference>
<evidence type="ECO:0000313" key="3">
    <source>
        <dbReference type="Proteomes" id="UP000317155"/>
    </source>
</evidence>
<reference evidence="2 3" key="1">
    <citation type="submission" date="2019-07" db="EMBL/GenBank/DDBJ databases">
        <title>Insights of Desulfuromonas acetexigens electromicrobiology.</title>
        <authorList>
            <person name="Katuri K."/>
            <person name="Sapireddy V."/>
            <person name="Shaw D.R."/>
            <person name="Saikaly P."/>
        </authorList>
    </citation>
    <scope>NUCLEOTIDE SEQUENCE [LARGE SCALE GENOMIC DNA]</scope>
    <source>
        <strain evidence="2 3">2873</strain>
    </source>
</reference>
<proteinExistence type="inferred from homology"/>
<comment type="caution">
    <text evidence="2">The sequence shown here is derived from an EMBL/GenBank/DDBJ whole genome shotgun (WGS) entry which is preliminary data.</text>
</comment>
<evidence type="ECO:0000256" key="1">
    <source>
        <dbReference type="ARBA" id="ARBA00006018"/>
    </source>
</evidence>
<dbReference type="InterPro" id="IPR019812">
    <property type="entry name" value="Hydgase_assmbl_chp_CS"/>
</dbReference>
<name>A0A550JGQ7_9BACT</name>
<keyword evidence="3" id="KW-1185">Reference proteome</keyword>
<dbReference type="OrthoDB" id="9806017at2"/>
<evidence type="ECO:0000313" key="2">
    <source>
        <dbReference type="EMBL" id="TRO82395.1"/>
    </source>
</evidence>
<dbReference type="PRINTS" id="PR00445">
    <property type="entry name" value="HUPFHYPC"/>
</dbReference>
<dbReference type="Gene3D" id="2.30.30.140">
    <property type="match status" value="1"/>
</dbReference>
<sequence length="76" mass="8196">MCLGIPMQVKSITGETAVCEIDGVKREASLMLVEHVRVGDFVLIHAGFAMEKLDPAEAETTLELFRQLIAAAPDAP</sequence>